<keyword evidence="1" id="KW-0001">2Fe-2S</keyword>
<dbReference type="PROSITE" id="PS51085">
    <property type="entry name" value="2FE2S_FER_2"/>
    <property type="match status" value="1"/>
</dbReference>
<keyword evidence="5" id="KW-0411">Iron-sulfur</keyword>
<name>A0A381SLG5_9ZZZZ</name>
<dbReference type="FunFam" id="3.10.20.30:FF:000020">
    <property type="entry name" value="Xanthine dehydrogenase iron-sulfur subunit"/>
    <property type="match status" value="1"/>
</dbReference>
<dbReference type="InterPro" id="IPR006058">
    <property type="entry name" value="2Fe2S_fd_BS"/>
</dbReference>
<keyword evidence="3" id="KW-0560">Oxidoreductase</keyword>
<dbReference type="CDD" id="cd00207">
    <property type="entry name" value="fer2"/>
    <property type="match status" value="1"/>
</dbReference>
<evidence type="ECO:0000256" key="3">
    <source>
        <dbReference type="ARBA" id="ARBA00023002"/>
    </source>
</evidence>
<evidence type="ECO:0000256" key="5">
    <source>
        <dbReference type="ARBA" id="ARBA00023014"/>
    </source>
</evidence>
<dbReference type="InterPro" id="IPR019546">
    <property type="entry name" value="TAT_signal_bac_arc"/>
</dbReference>
<sequence>MTADEKTNMQGKGLSRRGFLKGVGASGAVATIATGCSTIDRDGAVSLTPRGPENTPITLNINGRRRKLDVEPRVTLLDALRNRLDLTGAKKVCDRGTCGSCTVLVDGEPVYSCSILAVEAAGRKITTVEGLGSPEQMNAVQEAFVENDAQQCGFCTPGFVVACTAVLEKNPDATLEEAQAGCGGNLCRCGTYTGMNQALMDAAKALKGGK</sequence>
<evidence type="ECO:0000256" key="4">
    <source>
        <dbReference type="ARBA" id="ARBA00023004"/>
    </source>
</evidence>
<keyword evidence="4" id="KW-0408">Iron</keyword>
<dbReference type="InterPro" id="IPR036884">
    <property type="entry name" value="2Fe-2S-bd_dom_sf"/>
</dbReference>
<dbReference type="GO" id="GO:0046872">
    <property type="term" value="F:metal ion binding"/>
    <property type="evidence" value="ECO:0007669"/>
    <property type="project" value="UniProtKB-KW"/>
</dbReference>
<evidence type="ECO:0000256" key="2">
    <source>
        <dbReference type="ARBA" id="ARBA00022723"/>
    </source>
</evidence>
<dbReference type="SUPFAM" id="SSF54292">
    <property type="entry name" value="2Fe-2S ferredoxin-like"/>
    <property type="match status" value="1"/>
</dbReference>
<dbReference type="Pfam" id="PF01799">
    <property type="entry name" value="Fer2_2"/>
    <property type="match status" value="1"/>
</dbReference>
<dbReference type="SUPFAM" id="SSF47741">
    <property type="entry name" value="CO dehydrogenase ISP C-domain like"/>
    <property type="match status" value="1"/>
</dbReference>
<evidence type="ECO:0000256" key="1">
    <source>
        <dbReference type="ARBA" id="ARBA00022714"/>
    </source>
</evidence>
<reference evidence="7" key="1">
    <citation type="submission" date="2018-05" db="EMBL/GenBank/DDBJ databases">
        <authorList>
            <person name="Lanie J.A."/>
            <person name="Ng W.-L."/>
            <person name="Kazmierczak K.M."/>
            <person name="Andrzejewski T.M."/>
            <person name="Davidsen T.M."/>
            <person name="Wayne K.J."/>
            <person name="Tettelin H."/>
            <person name="Glass J.I."/>
            <person name="Rusch D."/>
            <person name="Podicherti R."/>
            <person name="Tsui H.-C.T."/>
            <person name="Winkler M.E."/>
        </authorList>
    </citation>
    <scope>NUCLEOTIDE SEQUENCE</scope>
</reference>
<dbReference type="InterPro" id="IPR012675">
    <property type="entry name" value="Beta-grasp_dom_sf"/>
</dbReference>
<gene>
    <name evidence="7" type="ORF">METZ01_LOCUS56972</name>
</gene>
<dbReference type="Gene3D" id="3.10.20.30">
    <property type="match status" value="1"/>
</dbReference>
<dbReference type="InterPro" id="IPR036010">
    <property type="entry name" value="2Fe-2S_ferredoxin-like_sf"/>
</dbReference>
<dbReference type="GO" id="GO:0016491">
    <property type="term" value="F:oxidoreductase activity"/>
    <property type="evidence" value="ECO:0007669"/>
    <property type="project" value="UniProtKB-KW"/>
</dbReference>
<dbReference type="InterPro" id="IPR051452">
    <property type="entry name" value="Diverse_Oxidoreductases"/>
</dbReference>
<dbReference type="InterPro" id="IPR001041">
    <property type="entry name" value="2Fe-2S_ferredoxin-type"/>
</dbReference>
<dbReference type="NCBIfam" id="TIGR01409">
    <property type="entry name" value="TAT_signal_seq"/>
    <property type="match status" value="1"/>
</dbReference>
<dbReference type="PROSITE" id="PS51318">
    <property type="entry name" value="TAT"/>
    <property type="match status" value="1"/>
</dbReference>
<dbReference type="PANTHER" id="PTHR44379">
    <property type="entry name" value="OXIDOREDUCTASE WITH IRON-SULFUR SUBUNIT"/>
    <property type="match status" value="1"/>
</dbReference>
<dbReference type="PROSITE" id="PS00197">
    <property type="entry name" value="2FE2S_FER_1"/>
    <property type="match status" value="1"/>
</dbReference>
<evidence type="ECO:0000259" key="6">
    <source>
        <dbReference type="PROSITE" id="PS51085"/>
    </source>
</evidence>
<keyword evidence="2" id="KW-0479">Metal-binding</keyword>
<evidence type="ECO:0000313" key="7">
    <source>
        <dbReference type="EMBL" id="SVA04118.1"/>
    </source>
</evidence>
<proteinExistence type="predicted"/>
<dbReference type="EMBL" id="UINC01003190">
    <property type="protein sequence ID" value="SVA04118.1"/>
    <property type="molecule type" value="Genomic_DNA"/>
</dbReference>
<dbReference type="Pfam" id="PF00111">
    <property type="entry name" value="Fer2"/>
    <property type="match status" value="1"/>
</dbReference>
<protein>
    <recommendedName>
        <fullName evidence="6">2Fe-2S ferredoxin-type domain-containing protein</fullName>
    </recommendedName>
</protein>
<dbReference type="PANTHER" id="PTHR44379:SF2">
    <property type="entry name" value="BLR6218 PROTEIN"/>
    <property type="match status" value="1"/>
</dbReference>
<dbReference type="Gene3D" id="1.10.150.120">
    <property type="entry name" value="[2Fe-2S]-binding domain"/>
    <property type="match status" value="1"/>
</dbReference>
<organism evidence="7">
    <name type="scientific">marine metagenome</name>
    <dbReference type="NCBI Taxonomy" id="408172"/>
    <lineage>
        <taxon>unclassified sequences</taxon>
        <taxon>metagenomes</taxon>
        <taxon>ecological metagenomes</taxon>
    </lineage>
</organism>
<accession>A0A381SLG5</accession>
<dbReference type="GO" id="GO:0051537">
    <property type="term" value="F:2 iron, 2 sulfur cluster binding"/>
    <property type="evidence" value="ECO:0007669"/>
    <property type="project" value="UniProtKB-KW"/>
</dbReference>
<feature type="domain" description="2Fe-2S ferredoxin-type" evidence="6">
    <location>
        <begin position="55"/>
        <end position="131"/>
    </location>
</feature>
<dbReference type="AlphaFoldDB" id="A0A381SLG5"/>
<dbReference type="InterPro" id="IPR006311">
    <property type="entry name" value="TAT_signal"/>
</dbReference>
<dbReference type="InterPro" id="IPR002888">
    <property type="entry name" value="2Fe-2S-bd"/>
</dbReference>